<dbReference type="SUPFAM" id="SSF49503">
    <property type="entry name" value="Cupredoxins"/>
    <property type="match status" value="1"/>
</dbReference>
<keyword evidence="4" id="KW-1185">Reference proteome</keyword>
<reference evidence="3 4" key="1">
    <citation type="journal article" date="2022" name="Nat. Plants">
        <title>Genomes of leafy and leafless Platanthera orchids illuminate the evolution of mycoheterotrophy.</title>
        <authorList>
            <person name="Li M.H."/>
            <person name="Liu K.W."/>
            <person name="Li Z."/>
            <person name="Lu H.C."/>
            <person name="Ye Q.L."/>
            <person name="Zhang D."/>
            <person name="Wang J.Y."/>
            <person name="Li Y.F."/>
            <person name="Zhong Z.M."/>
            <person name="Liu X."/>
            <person name="Yu X."/>
            <person name="Liu D.K."/>
            <person name="Tu X.D."/>
            <person name="Liu B."/>
            <person name="Hao Y."/>
            <person name="Liao X.Y."/>
            <person name="Jiang Y.T."/>
            <person name="Sun W.H."/>
            <person name="Chen J."/>
            <person name="Chen Y.Q."/>
            <person name="Ai Y."/>
            <person name="Zhai J.W."/>
            <person name="Wu S.S."/>
            <person name="Zhou Z."/>
            <person name="Hsiao Y.Y."/>
            <person name="Wu W.L."/>
            <person name="Chen Y.Y."/>
            <person name="Lin Y.F."/>
            <person name="Hsu J.L."/>
            <person name="Li C.Y."/>
            <person name="Wang Z.W."/>
            <person name="Zhao X."/>
            <person name="Zhong W.Y."/>
            <person name="Ma X.K."/>
            <person name="Ma L."/>
            <person name="Huang J."/>
            <person name="Chen G.Z."/>
            <person name="Huang M.Z."/>
            <person name="Huang L."/>
            <person name="Peng D.H."/>
            <person name="Luo Y.B."/>
            <person name="Zou S.Q."/>
            <person name="Chen S.P."/>
            <person name="Lan S."/>
            <person name="Tsai W.C."/>
            <person name="Van de Peer Y."/>
            <person name="Liu Z.J."/>
        </authorList>
    </citation>
    <scope>NUCLEOTIDE SEQUENCE [LARGE SCALE GENOMIC DNA]</scope>
    <source>
        <strain evidence="3">Lor288</strain>
    </source>
</reference>
<comment type="similarity">
    <text evidence="1">Belongs to the multicopper oxidase family.</text>
</comment>
<dbReference type="InterPro" id="IPR011706">
    <property type="entry name" value="Cu-oxidase_C"/>
</dbReference>
<dbReference type="Proteomes" id="UP001412067">
    <property type="component" value="Unassembled WGS sequence"/>
</dbReference>
<proteinExistence type="inferred from homology"/>
<evidence type="ECO:0000256" key="1">
    <source>
        <dbReference type="ARBA" id="ARBA00010609"/>
    </source>
</evidence>
<name>A0ABR2M9M6_9ASPA</name>
<dbReference type="InterPro" id="IPR008972">
    <property type="entry name" value="Cupredoxin"/>
</dbReference>
<protein>
    <submittedName>
        <fullName evidence="3">Laccase-5</fullName>
    </submittedName>
</protein>
<dbReference type="PANTHER" id="PTHR11709">
    <property type="entry name" value="MULTI-COPPER OXIDASE"/>
    <property type="match status" value="1"/>
</dbReference>
<feature type="domain" description="Plastocyanin-like" evidence="2">
    <location>
        <begin position="34"/>
        <end position="114"/>
    </location>
</feature>
<dbReference type="PANTHER" id="PTHR11709:SF431">
    <property type="entry name" value="LACCASE-5"/>
    <property type="match status" value="1"/>
</dbReference>
<evidence type="ECO:0000259" key="2">
    <source>
        <dbReference type="Pfam" id="PF07731"/>
    </source>
</evidence>
<sequence>MNNISFVLPTKQSLLQAANYGQSDVFSADFQEIPPAKFDYTGNNSDPSLSRPIRGTKIYRLKYGSVVQVVLQGTSILSVEEHPIHIHGYDFYVLAMGKGNYEEERDSAKFNLVDRRGEARWGFRRGDGRRSDSGQIIPACGSCTAIWTFISNGE</sequence>
<evidence type="ECO:0000313" key="4">
    <source>
        <dbReference type="Proteomes" id="UP001412067"/>
    </source>
</evidence>
<comment type="caution">
    <text evidence="3">The sequence shown here is derived from an EMBL/GenBank/DDBJ whole genome shotgun (WGS) entry which is preliminary data.</text>
</comment>
<dbReference type="Gene3D" id="2.60.40.420">
    <property type="entry name" value="Cupredoxins - blue copper proteins"/>
    <property type="match status" value="1"/>
</dbReference>
<dbReference type="EMBL" id="JBBWWR010000010">
    <property type="protein sequence ID" value="KAK8960763.1"/>
    <property type="molecule type" value="Genomic_DNA"/>
</dbReference>
<dbReference type="InterPro" id="IPR045087">
    <property type="entry name" value="Cu-oxidase_fam"/>
</dbReference>
<organism evidence="3 4">
    <name type="scientific">Platanthera guangdongensis</name>
    <dbReference type="NCBI Taxonomy" id="2320717"/>
    <lineage>
        <taxon>Eukaryota</taxon>
        <taxon>Viridiplantae</taxon>
        <taxon>Streptophyta</taxon>
        <taxon>Embryophyta</taxon>
        <taxon>Tracheophyta</taxon>
        <taxon>Spermatophyta</taxon>
        <taxon>Magnoliopsida</taxon>
        <taxon>Liliopsida</taxon>
        <taxon>Asparagales</taxon>
        <taxon>Orchidaceae</taxon>
        <taxon>Orchidoideae</taxon>
        <taxon>Orchideae</taxon>
        <taxon>Orchidinae</taxon>
        <taxon>Platanthera</taxon>
    </lineage>
</organism>
<accession>A0ABR2M9M6</accession>
<gene>
    <name evidence="3" type="primary">LAC5</name>
    <name evidence="3" type="ORF">KSP40_PGU015232</name>
</gene>
<evidence type="ECO:0000313" key="3">
    <source>
        <dbReference type="EMBL" id="KAK8960763.1"/>
    </source>
</evidence>
<dbReference type="Pfam" id="PF07731">
    <property type="entry name" value="Cu-oxidase_2"/>
    <property type="match status" value="1"/>
</dbReference>